<proteinExistence type="predicted"/>
<dbReference type="InterPro" id="IPR036390">
    <property type="entry name" value="WH_DNA-bd_sf"/>
</dbReference>
<accession>A0AAX4JIU5</accession>
<organism evidence="1 2">
    <name type="scientific">Burkholderia phage vB_BpP_HN02</name>
    <dbReference type="NCBI Taxonomy" id="3116925"/>
    <lineage>
        <taxon>Viruses</taxon>
        <taxon>Duplodnaviria</taxon>
        <taxon>Heunggongvirae</taxon>
        <taxon>Uroviricota</taxon>
        <taxon>Caudoviricetes</taxon>
        <taxon>Schitoviridae</taxon>
    </lineage>
</organism>
<protein>
    <submittedName>
        <fullName evidence="1">Uncharacterized protein</fullName>
    </submittedName>
</protein>
<sequence>MITQDEVKQIAEALTVAEGQVLLEVRDSQGWTVKSLGEIAEDTCMSINTVRRTIKSLREKNLVELIRLTQDEYDHTLCGSGYARTYAGDRVATEISQS</sequence>
<evidence type="ECO:0000313" key="1">
    <source>
        <dbReference type="EMBL" id="WVK89960.1"/>
    </source>
</evidence>
<dbReference type="InterPro" id="IPR036388">
    <property type="entry name" value="WH-like_DNA-bd_sf"/>
</dbReference>
<dbReference type="SUPFAM" id="SSF46785">
    <property type="entry name" value="Winged helix' DNA-binding domain"/>
    <property type="match status" value="1"/>
</dbReference>
<dbReference type="Proteomes" id="UP001432380">
    <property type="component" value="Segment"/>
</dbReference>
<evidence type="ECO:0000313" key="2">
    <source>
        <dbReference type="Proteomes" id="UP001432380"/>
    </source>
</evidence>
<dbReference type="Gene3D" id="1.10.10.10">
    <property type="entry name" value="Winged helix-like DNA-binding domain superfamily/Winged helix DNA-binding domain"/>
    <property type="match status" value="1"/>
</dbReference>
<reference evidence="1" key="1">
    <citation type="submission" date="2024-01" db="EMBL/GenBank/DDBJ databases">
        <authorList>
            <person name="Zhu Q."/>
        </authorList>
    </citation>
    <scope>NUCLEOTIDE SEQUENCE</scope>
</reference>
<name>A0AAX4JIU5_9CAUD</name>
<dbReference type="EMBL" id="PP079243">
    <property type="protein sequence ID" value="WVK89960.1"/>
    <property type="molecule type" value="Genomic_DNA"/>
</dbReference>